<dbReference type="AlphaFoldDB" id="A0A8J4U6X2"/>
<organism evidence="1 2">
    <name type="scientific">Clarias magur</name>
    <name type="common">Asian catfish</name>
    <name type="synonym">Macropteronotus magur</name>
    <dbReference type="NCBI Taxonomy" id="1594786"/>
    <lineage>
        <taxon>Eukaryota</taxon>
        <taxon>Metazoa</taxon>
        <taxon>Chordata</taxon>
        <taxon>Craniata</taxon>
        <taxon>Vertebrata</taxon>
        <taxon>Euteleostomi</taxon>
        <taxon>Actinopterygii</taxon>
        <taxon>Neopterygii</taxon>
        <taxon>Teleostei</taxon>
        <taxon>Ostariophysi</taxon>
        <taxon>Siluriformes</taxon>
        <taxon>Clariidae</taxon>
        <taxon>Clarias</taxon>
    </lineage>
</organism>
<keyword evidence="2" id="KW-1185">Reference proteome</keyword>
<accession>A0A8J4U6X2</accession>
<proteinExistence type="predicted"/>
<dbReference type="EMBL" id="QNUK01000449">
    <property type="protein sequence ID" value="KAF5893157.1"/>
    <property type="molecule type" value="Genomic_DNA"/>
</dbReference>
<name>A0A8J4U6X2_CLAMG</name>
<protein>
    <submittedName>
        <fullName evidence="1">Uncharacterized protein</fullName>
    </submittedName>
</protein>
<dbReference type="Proteomes" id="UP000727407">
    <property type="component" value="Unassembled WGS sequence"/>
</dbReference>
<evidence type="ECO:0000313" key="2">
    <source>
        <dbReference type="Proteomes" id="UP000727407"/>
    </source>
</evidence>
<comment type="caution">
    <text evidence="1">The sequence shown here is derived from an EMBL/GenBank/DDBJ whole genome shotgun (WGS) entry which is preliminary data.</text>
</comment>
<sequence length="59" mass="6402">MWWHGCGSAHTRLLTGHGSGPRVQIKPSCMQIVFKLCAPCQVVVLAVTRVTEPPRLGSC</sequence>
<evidence type="ECO:0000313" key="1">
    <source>
        <dbReference type="EMBL" id="KAF5893157.1"/>
    </source>
</evidence>
<gene>
    <name evidence="1" type="ORF">DAT39_017149</name>
</gene>
<reference evidence="1" key="1">
    <citation type="submission" date="2020-07" db="EMBL/GenBank/DDBJ databases">
        <title>Clarias magur genome sequencing, assembly and annotation.</title>
        <authorList>
            <person name="Kushwaha B."/>
            <person name="Kumar R."/>
            <person name="Das P."/>
            <person name="Joshi C.G."/>
            <person name="Kumar D."/>
            <person name="Nagpure N.S."/>
            <person name="Pandey M."/>
            <person name="Agarwal S."/>
            <person name="Srivastava S."/>
            <person name="Singh M."/>
            <person name="Sahoo L."/>
            <person name="Jayasankar P."/>
            <person name="Meher P.K."/>
            <person name="Koringa P.G."/>
            <person name="Iquebal M.A."/>
            <person name="Das S.P."/>
            <person name="Bit A."/>
            <person name="Patnaik S."/>
            <person name="Patel N."/>
            <person name="Shah T.M."/>
            <person name="Hinsu A."/>
            <person name="Jena J.K."/>
        </authorList>
    </citation>
    <scope>NUCLEOTIDE SEQUENCE</scope>
    <source>
        <strain evidence="1">CIFAMagur01</strain>
        <tissue evidence="1">Testis</tissue>
    </source>
</reference>